<proteinExistence type="predicted"/>
<dbReference type="RefSeq" id="WP_208086686.1">
    <property type="nucleotide sequence ID" value="NZ_CP086136.1"/>
</dbReference>
<dbReference type="EMBL" id="CP086136">
    <property type="protein sequence ID" value="UEM17310.1"/>
    <property type="molecule type" value="Genomic_DNA"/>
</dbReference>
<feature type="transmembrane region" description="Helical" evidence="11">
    <location>
        <begin position="113"/>
        <end position="143"/>
    </location>
</feature>
<keyword evidence="9" id="KW-0902">Two-component regulatory system</keyword>
<dbReference type="Pfam" id="PF13493">
    <property type="entry name" value="DUF4118"/>
    <property type="match status" value="1"/>
</dbReference>
<keyword evidence="2" id="KW-0597">Phosphoprotein</keyword>
<evidence type="ECO:0000256" key="3">
    <source>
        <dbReference type="ARBA" id="ARBA00022679"/>
    </source>
</evidence>
<keyword evidence="6" id="KW-0418">Kinase</keyword>
<keyword evidence="4 11" id="KW-0812">Transmembrane</keyword>
<sequence length="198" mass="21137">MGMQSSEKTDGLRRLALQLALQLPESVEDARRVLVMTGECLDQFLIEQSGSLSAWQRAKRLGWRVDVAAENRPGLAAAEASPSVSRALCWALATLGVTAPLALLLVNTVGGGAGFCFGFAVILISMVFGVLPALALAGASPIIHNLVVVPPAFALQVPSKQELVWAVFYVFFALSVPPLLRRLNHLRRLAARPLKGDG</sequence>
<protein>
    <submittedName>
        <fullName evidence="13">DUF4118 domain-containing protein</fullName>
    </submittedName>
</protein>
<evidence type="ECO:0000256" key="1">
    <source>
        <dbReference type="ARBA" id="ARBA00004141"/>
    </source>
</evidence>
<feature type="transmembrane region" description="Helical" evidence="11">
    <location>
        <begin position="163"/>
        <end position="180"/>
    </location>
</feature>
<gene>
    <name evidence="14" type="ORF">J4G43_025610</name>
    <name evidence="13" type="ORF">J4G43_27620</name>
</gene>
<evidence type="ECO:0000256" key="2">
    <source>
        <dbReference type="ARBA" id="ARBA00022553"/>
    </source>
</evidence>
<evidence type="ECO:0000256" key="11">
    <source>
        <dbReference type="SAM" id="Phobius"/>
    </source>
</evidence>
<keyword evidence="8 11" id="KW-1133">Transmembrane helix</keyword>
<evidence type="ECO:0000259" key="12">
    <source>
        <dbReference type="Pfam" id="PF13493"/>
    </source>
</evidence>
<dbReference type="InterPro" id="IPR038318">
    <property type="entry name" value="KdpD_sf"/>
</dbReference>
<evidence type="ECO:0000256" key="8">
    <source>
        <dbReference type="ARBA" id="ARBA00022989"/>
    </source>
</evidence>
<dbReference type="AlphaFoldDB" id="A0A939MEA3"/>
<dbReference type="GO" id="GO:0000160">
    <property type="term" value="P:phosphorelay signal transduction system"/>
    <property type="evidence" value="ECO:0007669"/>
    <property type="project" value="UniProtKB-KW"/>
</dbReference>
<reference evidence="13" key="1">
    <citation type="submission" date="2021-03" db="EMBL/GenBank/DDBJ databases">
        <title>Whole Genome Sequence of Bradyrhizobium sp. Strain 144S4.</title>
        <authorList>
            <person name="Bromfield E.S.P."/>
            <person name="Cloutier S."/>
        </authorList>
    </citation>
    <scope>NUCLEOTIDE SEQUENCE [LARGE SCALE GENOMIC DNA]</scope>
    <source>
        <strain evidence="13">144S4</strain>
    </source>
</reference>
<reference evidence="14 15" key="2">
    <citation type="journal article" date="2022" name="Int. J. Syst. Evol. Microbiol.">
        <title>Strains of Bradyrhizobium barranii sp. nov. associated with legumes native to Canada are symbionts of soybeans and belong to different subspecies (subsp. barranii subsp. nov. and subsp. apii subsp. nov.) and symbiovars (sv. glycinearum and sv. septentrionale).</title>
        <authorList>
            <person name="Bromfield E.S.P."/>
            <person name="Cloutier S."/>
            <person name="Wasai-Hara S."/>
            <person name="Minamisawa K."/>
        </authorList>
    </citation>
    <scope>NUCLEOTIDE SEQUENCE [LARGE SCALE GENOMIC DNA]</scope>
    <source>
        <strain evidence="14 15">144S4</strain>
    </source>
</reference>
<evidence type="ECO:0000256" key="5">
    <source>
        <dbReference type="ARBA" id="ARBA00022741"/>
    </source>
</evidence>
<dbReference type="InterPro" id="IPR025201">
    <property type="entry name" value="KdpD_TM"/>
</dbReference>
<accession>A0A939MEA3</accession>
<evidence type="ECO:0000313" key="14">
    <source>
        <dbReference type="EMBL" id="UEM17310.1"/>
    </source>
</evidence>
<dbReference type="Gene3D" id="1.20.120.620">
    <property type="entry name" value="Backbone structure of the membrane domain of e. Coli histidine kinase receptor kdpd"/>
    <property type="match status" value="1"/>
</dbReference>
<dbReference type="EMBL" id="JAGEMI010000001">
    <property type="protein sequence ID" value="MBO1864557.1"/>
    <property type="molecule type" value="Genomic_DNA"/>
</dbReference>
<name>A0A939MEA3_9BRAD</name>
<evidence type="ECO:0000256" key="9">
    <source>
        <dbReference type="ARBA" id="ARBA00023012"/>
    </source>
</evidence>
<dbReference type="GO" id="GO:0005524">
    <property type="term" value="F:ATP binding"/>
    <property type="evidence" value="ECO:0007669"/>
    <property type="project" value="UniProtKB-KW"/>
</dbReference>
<keyword evidence="7" id="KW-0067">ATP-binding</keyword>
<keyword evidence="5" id="KW-0547">Nucleotide-binding</keyword>
<dbReference type="GO" id="GO:0016020">
    <property type="term" value="C:membrane"/>
    <property type="evidence" value="ECO:0007669"/>
    <property type="project" value="UniProtKB-SubCell"/>
</dbReference>
<evidence type="ECO:0000256" key="6">
    <source>
        <dbReference type="ARBA" id="ARBA00022777"/>
    </source>
</evidence>
<keyword evidence="10 11" id="KW-0472">Membrane</keyword>
<evidence type="ECO:0000256" key="4">
    <source>
        <dbReference type="ARBA" id="ARBA00022692"/>
    </source>
</evidence>
<comment type="subcellular location">
    <subcellularLocation>
        <location evidence="1">Membrane</location>
        <topology evidence="1">Multi-pass membrane protein</topology>
    </subcellularLocation>
</comment>
<dbReference type="GO" id="GO:0016301">
    <property type="term" value="F:kinase activity"/>
    <property type="evidence" value="ECO:0007669"/>
    <property type="project" value="UniProtKB-KW"/>
</dbReference>
<evidence type="ECO:0000256" key="10">
    <source>
        <dbReference type="ARBA" id="ARBA00023136"/>
    </source>
</evidence>
<dbReference type="KEGG" id="bban:J4G43_025610"/>
<feature type="domain" description="Sensor protein KdpD transmembrane" evidence="12">
    <location>
        <begin position="90"/>
        <end position="192"/>
    </location>
</feature>
<evidence type="ECO:0000256" key="7">
    <source>
        <dbReference type="ARBA" id="ARBA00022840"/>
    </source>
</evidence>
<feature type="transmembrane region" description="Helical" evidence="11">
    <location>
        <begin position="84"/>
        <end position="106"/>
    </location>
</feature>
<keyword evidence="3" id="KW-0808">Transferase</keyword>
<evidence type="ECO:0000313" key="15">
    <source>
        <dbReference type="Proteomes" id="UP000664702"/>
    </source>
</evidence>
<organism evidence="13">
    <name type="scientific">Bradyrhizobium barranii subsp. barranii</name>
    <dbReference type="NCBI Taxonomy" id="2823807"/>
    <lineage>
        <taxon>Bacteria</taxon>
        <taxon>Pseudomonadati</taxon>
        <taxon>Pseudomonadota</taxon>
        <taxon>Alphaproteobacteria</taxon>
        <taxon>Hyphomicrobiales</taxon>
        <taxon>Nitrobacteraceae</taxon>
        <taxon>Bradyrhizobium</taxon>
        <taxon>Bradyrhizobium barranii</taxon>
    </lineage>
</organism>
<dbReference type="Proteomes" id="UP000664702">
    <property type="component" value="Chromosome"/>
</dbReference>
<evidence type="ECO:0000313" key="13">
    <source>
        <dbReference type="EMBL" id="MBO1864557.1"/>
    </source>
</evidence>